<feature type="domain" description="SH3" evidence="22">
    <location>
        <begin position="63"/>
        <end position="126"/>
    </location>
</feature>
<dbReference type="Pfam" id="PF00017">
    <property type="entry name" value="SH2"/>
    <property type="match status" value="1"/>
</dbReference>
<dbReference type="GO" id="GO:0004715">
    <property type="term" value="F:non-membrane spanning protein tyrosine kinase activity"/>
    <property type="evidence" value="ECO:0007669"/>
    <property type="project" value="UniProtKB-EC"/>
</dbReference>
<dbReference type="Gene3D" id="3.30.505.10">
    <property type="entry name" value="SH2 domain"/>
    <property type="match status" value="1"/>
</dbReference>
<keyword evidence="11 16" id="KW-0727">SH2 domain</keyword>
<dbReference type="FunFam" id="3.30.200.20:FF:000053">
    <property type="entry name" value="Tyrosine-protein kinase"/>
    <property type="match status" value="1"/>
</dbReference>
<dbReference type="SUPFAM" id="SSF56112">
    <property type="entry name" value="Protein kinase-like (PK-like)"/>
    <property type="match status" value="1"/>
</dbReference>
<dbReference type="InterPro" id="IPR020635">
    <property type="entry name" value="Tyr_kinase_cat_dom"/>
</dbReference>
<dbReference type="InterPro" id="IPR036860">
    <property type="entry name" value="SH2_dom_sf"/>
</dbReference>
<evidence type="ECO:0000256" key="15">
    <source>
        <dbReference type="ARBA" id="ARBA00051245"/>
    </source>
</evidence>
<feature type="binding site" evidence="18">
    <location>
        <position position="274"/>
    </location>
    <ligand>
        <name>ATP</name>
        <dbReference type="ChEBI" id="CHEBI:30616"/>
    </ligand>
</feature>
<keyword evidence="13" id="KW-0966">Cell projection</keyword>
<dbReference type="FunFam" id="1.10.510.10:FF:000399">
    <property type="entry name" value="Tyrosine-protein kinase"/>
    <property type="match status" value="1"/>
</dbReference>
<name>A0A6P6J4X4_CARAU</name>
<dbReference type="Pfam" id="PF00018">
    <property type="entry name" value="SH3_1"/>
    <property type="match status" value="1"/>
</dbReference>
<evidence type="ECO:0000256" key="2">
    <source>
        <dbReference type="ARBA" id="ARBA00004496"/>
    </source>
</evidence>
<keyword evidence="24" id="KW-1185">Reference proteome</keyword>
<evidence type="ECO:0000256" key="4">
    <source>
        <dbReference type="ARBA" id="ARBA00022490"/>
    </source>
</evidence>
<evidence type="ECO:0000259" key="23">
    <source>
        <dbReference type="PROSITE" id="PS50011"/>
    </source>
</evidence>
<feature type="region of interest" description="Disordered" evidence="20">
    <location>
        <begin position="23"/>
        <end position="61"/>
    </location>
</feature>
<dbReference type="InterPro" id="IPR011009">
    <property type="entry name" value="Kinase-like_dom_sf"/>
</dbReference>
<dbReference type="KEGG" id="caua:113041163"/>
<dbReference type="InterPro" id="IPR000719">
    <property type="entry name" value="Prot_kinase_dom"/>
</dbReference>
<evidence type="ECO:0000259" key="21">
    <source>
        <dbReference type="PROSITE" id="PS50001"/>
    </source>
</evidence>
<keyword evidence="12 19" id="KW-0829">Tyrosine-protein kinase</keyword>
<dbReference type="Gene3D" id="1.10.510.10">
    <property type="entry name" value="Transferase(Phosphotransferase) domain 1"/>
    <property type="match status" value="1"/>
</dbReference>
<dbReference type="GO" id="GO:0005634">
    <property type="term" value="C:nucleus"/>
    <property type="evidence" value="ECO:0007669"/>
    <property type="project" value="UniProtKB-ARBA"/>
</dbReference>
<keyword evidence="10 18" id="KW-0067">ATP-binding</keyword>
<dbReference type="FunFam" id="2.30.30.40:FF:000229">
    <property type="entry name" value="Tyrosine-protein kinase"/>
    <property type="match status" value="1"/>
</dbReference>
<comment type="catalytic activity">
    <reaction evidence="15 19">
        <text>L-tyrosyl-[protein] + ATP = O-phospho-L-tyrosyl-[protein] + ADP + H(+)</text>
        <dbReference type="Rhea" id="RHEA:10596"/>
        <dbReference type="Rhea" id="RHEA-COMP:10136"/>
        <dbReference type="Rhea" id="RHEA-COMP:20101"/>
        <dbReference type="ChEBI" id="CHEBI:15378"/>
        <dbReference type="ChEBI" id="CHEBI:30616"/>
        <dbReference type="ChEBI" id="CHEBI:46858"/>
        <dbReference type="ChEBI" id="CHEBI:61978"/>
        <dbReference type="ChEBI" id="CHEBI:456216"/>
        <dbReference type="EC" id="2.7.10.2"/>
    </reaction>
</comment>
<keyword evidence="14" id="KW-0449">Lipoprotein</keyword>
<gene>
    <name evidence="25" type="primary">LOC113041163</name>
</gene>
<comment type="similarity">
    <text evidence="19">Belongs to the protein kinase superfamily. Tyr protein kinase family.</text>
</comment>
<dbReference type="SMART" id="SM00252">
    <property type="entry name" value="SH2"/>
    <property type="match status" value="1"/>
</dbReference>
<dbReference type="PRINTS" id="PR00109">
    <property type="entry name" value="TYRKINASE"/>
</dbReference>
<keyword evidence="4" id="KW-0963">Cytoplasm</keyword>
<keyword evidence="8 18" id="KW-0547">Nucleotide-binding</keyword>
<evidence type="ECO:0000259" key="22">
    <source>
        <dbReference type="PROSITE" id="PS50002"/>
    </source>
</evidence>
<evidence type="ECO:0000256" key="6">
    <source>
        <dbReference type="ARBA" id="ARBA00022679"/>
    </source>
</evidence>
<feature type="domain" description="SH2" evidence="21">
    <location>
        <begin position="132"/>
        <end position="223"/>
    </location>
</feature>
<evidence type="ECO:0000256" key="12">
    <source>
        <dbReference type="ARBA" id="ARBA00023137"/>
    </source>
</evidence>
<dbReference type="PROSITE" id="PS00107">
    <property type="entry name" value="PROTEIN_KINASE_ATP"/>
    <property type="match status" value="1"/>
</dbReference>
<keyword evidence="7" id="KW-0519">Myristate</keyword>
<evidence type="ECO:0000256" key="18">
    <source>
        <dbReference type="PROSITE-ProRule" id="PRU10141"/>
    </source>
</evidence>
<sequence>MGECLGTICPCLKTLWDRIYGPSPTDRETRMKTDRDSTSDGLGNTESDRYGQPASEPPPARKTATALYTALWDFEARDFQELSFKAGDMLEVVSSSGDWWSAKKIASHGRVATGFVPFNYLARVESVESQPWFFGKLSRVEALSLLMSAENVNGSFLVRISETDSMSFVLSVKSQAKAKHFKIYHTSGHFHVNPAPQFASVLELVEYYQTHPLSTSDLLRKPCVRKMPRVLPPPLVDEWELPKEQFTLEKMLGGGHFADVYSGRWKNHTKVAIKILKNNDALVQKDFQMEVQIMKRFRHRHLISLFAVCTSSVPFYIITELIEKGDLLNFLKNPEGMALEMESLIDMAAQVADGMAYLEAHNSIHRDLAARNVLVGERYVCKIADFGLARIIKEPIYISDDKKIPYKWTAPEAIGYGRYSSKSDVWSFGILLYEIVTYGAAPYPGVRNCDVYDLVTRDNYRMPSPLHCPQVIYSIMRSCWKAEPEDRPTFKILRHELENYQGN</sequence>
<dbReference type="Proteomes" id="UP000515129">
    <property type="component" value="Chromosome 23"/>
</dbReference>
<dbReference type="InterPro" id="IPR036028">
    <property type="entry name" value="SH3-like_dom_sf"/>
</dbReference>
<keyword evidence="6 19" id="KW-0808">Transferase</keyword>
<dbReference type="GO" id="GO:0001726">
    <property type="term" value="C:ruffle"/>
    <property type="evidence" value="ECO:0007669"/>
    <property type="project" value="UniProtKB-SubCell"/>
</dbReference>
<dbReference type="PROSITE" id="PS50001">
    <property type="entry name" value="SH2"/>
    <property type="match status" value="1"/>
</dbReference>
<evidence type="ECO:0000256" key="14">
    <source>
        <dbReference type="ARBA" id="ARBA00023288"/>
    </source>
</evidence>
<dbReference type="OrthoDB" id="4062651at2759"/>
<dbReference type="Gene3D" id="3.30.200.20">
    <property type="entry name" value="Phosphorylase Kinase, domain 1"/>
    <property type="match status" value="1"/>
</dbReference>
<evidence type="ECO:0000256" key="8">
    <source>
        <dbReference type="ARBA" id="ARBA00022741"/>
    </source>
</evidence>
<evidence type="ECO:0000256" key="11">
    <source>
        <dbReference type="ARBA" id="ARBA00022999"/>
    </source>
</evidence>
<protein>
    <recommendedName>
        <fullName evidence="19">Tyrosine-protein kinase</fullName>
        <ecNumber evidence="19">2.7.10.2</ecNumber>
    </recommendedName>
</protein>
<feature type="compositionally biased region" description="Basic and acidic residues" evidence="20">
    <location>
        <begin position="25"/>
        <end position="38"/>
    </location>
</feature>
<dbReference type="EC" id="2.7.10.2" evidence="19"/>
<dbReference type="PANTHER" id="PTHR24418">
    <property type="entry name" value="TYROSINE-PROTEIN KINASE"/>
    <property type="match status" value="1"/>
</dbReference>
<accession>A0A6P6J4X4</accession>
<feature type="domain" description="Protein kinase" evidence="23">
    <location>
        <begin position="246"/>
        <end position="498"/>
    </location>
</feature>
<proteinExistence type="inferred from homology"/>
<dbReference type="PROSITE" id="PS50011">
    <property type="entry name" value="PROTEIN_KINASE_DOM"/>
    <property type="match status" value="1"/>
</dbReference>
<keyword evidence="5" id="KW-0597">Phosphoprotein</keyword>
<evidence type="ECO:0000256" key="1">
    <source>
        <dbReference type="ARBA" id="ARBA00004466"/>
    </source>
</evidence>
<dbReference type="GeneID" id="113041163"/>
<dbReference type="InterPro" id="IPR001245">
    <property type="entry name" value="Ser-Thr/Tyr_kinase_cat_dom"/>
</dbReference>
<evidence type="ECO:0000256" key="17">
    <source>
        <dbReference type="PROSITE-ProRule" id="PRU00192"/>
    </source>
</evidence>
<dbReference type="InterPro" id="IPR050198">
    <property type="entry name" value="Non-receptor_tyrosine_kinases"/>
</dbReference>
<dbReference type="Pfam" id="PF07714">
    <property type="entry name" value="PK_Tyr_Ser-Thr"/>
    <property type="match status" value="1"/>
</dbReference>
<dbReference type="AlphaFoldDB" id="A0A6P6J4X4"/>
<evidence type="ECO:0000256" key="20">
    <source>
        <dbReference type="SAM" id="MobiDB-lite"/>
    </source>
</evidence>
<dbReference type="SMART" id="SM00326">
    <property type="entry name" value="SH3"/>
    <property type="match status" value="1"/>
</dbReference>
<dbReference type="RefSeq" id="XP_026055325.1">
    <property type="nucleotide sequence ID" value="XM_026199540.1"/>
</dbReference>
<dbReference type="PRINTS" id="PR00401">
    <property type="entry name" value="SH2DOMAIN"/>
</dbReference>
<evidence type="ECO:0000256" key="3">
    <source>
        <dbReference type="ARBA" id="ARBA00022443"/>
    </source>
</evidence>
<dbReference type="PRINTS" id="PR00452">
    <property type="entry name" value="SH3DOMAIN"/>
</dbReference>
<evidence type="ECO:0000256" key="7">
    <source>
        <dbReference type="ARBA" id="ARBA00022707"/>
    </source>
</evidence>
<keyword evidence="9 19" id="KW-0418">Kinase</keyword>
<evidence type="ECO:0000313" key="25">
    <source>
        <dbReference type="RefSeq" id="XP_026055325.1"/>
    </source>
</evidence>
<evidence type="ECO:0000256" key="9">
    <source>
        <dbReference type="ARBA" id="ARBA00022777"/>
    </source>
</evidence>
<dbReference type="GO" id="GO:0005524">
    <property type="term" value="F:ATP binding"/>
    <property type="evidence" value="ECO:0007669"/>
    <property type="project" value="UniProtKB-UniRule"/>
</dbReference>
<evidence type="ECO:0000256" key="5">
    <source>
        <dbReference type="ARBA" id="ARBA00022553"/>
    </source>
</evidence>
<dbReference type="SUPFAM" id="SSF50044">
    <property type="entry name" value="SH3-domain"/>
    <property type="match status" value="1"/>
</dbReference>
<comment type="subcellular location">
    <subcellularLocation>
        <location evidence="1">Cell projection</location>
        <location evidence="1">Ruffle</location>
    </subcellularLocation>
    <subcellularLocation>
        <location evidence="2">Cytoplasm</location>
    </subcellularLocation>
</comment>
<dbReference type="InterPro" id="IPR001452">
    <property type="entry name" value="SH3_domain"/>
</dbReference>
<dbReference type="Gene3D" id="2.30.30.40">
    <property type="entry name" value="SH3 Domains"/>
    <property type="match status" value="1"/>
</dbReference>
<keyword evidence="3 17" id="KW-0728">SH3 domain</keyword>
<evidence type="ECO:0000313" key="24">
    <source>
        <dbReference type="Proteomes" id="UP000515129"/>
    </source>
</evidence>
<organism evidence="24 25">
    <name type="scientific">Carassius auratus</name>
    <name type="common">Goldfish</name>
    <dbReference type="NCBI Taxonomy" id="7957"/>
    <lineage>
        <taxon>Eukaryota</taxon>
        <taxon>Metazoa</taxon>
        <taxon>Chordata</taxon>
        <taxon>Craniata</taxon>
        <taxon>Vertebrata</taxon>
        <taxon>Euteleostomi</taxon>
        <taxon>Actinopterygii</taxon>
        <taxon>Neopterygii</taxon>
        <taxon>Teleostei</taxon>
        <taxon>Ostariophysi</taxon>
        <taxon>Cypriniformes</taxon>
        <taxon>Cyprinidae</taxon>
        <taxon>Cyprininae</taxon>
        <taxon>Carassius</taxon>
    </lineage>
</organism>
<dbReference type="InterPro" id="IPR000980">
    <property type="entry name" value="SH2"/>
</dbReference>
<evidence type="ECO:0000256" key="10">
    <source>
        <dbReference type="ARBA" id="ARBA00022840"/>
    </source>
</evidence>
<evidence type="ECO:0000256" key="19">
    <source>
        <dbReference type="RuleBase" id="RU362096"/>
    </source>
</evidence>
<evidence type="ECO:0000256" key="16">
    <source>
        <dbReference type="PROSITE-ProRule" id="PRU00191"/>
    </source>
</evidence>
<dbReference type="InterPro" id="IPR017441">
    <property type="entry name" value="Protein_kinase_ATP_BS"/>
</dbReference>
<evidence type="ECO:0000256" key="13">
    <source>
        <dbReference type="ARBA" id="ARBA00023273"/>
    </source>
</evidence>
<reference evidence="25" key="1">
    <citation type="submission" date="2025-08" db="UniProtKB">
        <authorList>
            <consortium name="RefSeq"/>
        </authorList>
    </citation>
    <scope>IDENTIFICATION</scope>
    <source>
        <strain evidence="25">Wakin</strain>
        <tissue evidence="25">Muscle</tissue>
    </source>
</reference>
<dbReference type="GO" id="GO:0005737">
    <property type="term" value="C:cytoplasm"/>
    <property type="evidence" value="ECO:0007669"/>
    <property type="project" value="UniProtKB-SubCell"/>
</dbReference>
<dbReference type="SUPFAM" id="SSF55550">
    <property type="entry name" value="SH2 domain"/>
    <property type="match status" value="1"/>
</dbReference>
<dbReference type="PROSITE" id="PS50002">
    <property type="entry name" value="SH3"/>
    <property type="match status" value="1"/>
</dbReference>
<dbReference type="SMART" id="SM00219">
    <property type="entry name" value="TyrKc"/>
    <property type="match status" value="1"/>
</dbReference>